<organism evidence="3 4">
    <name type="scientific">Pseudolabrys taiwanensis</name>
    <dbReference type="NCBI Taxonomy" id="331696"/>
    <lineage>
        <taxon>Bacteria</taxon>
        <taxon>Pseudomonadati</taxon>
        <taxon>Pseudomonadota</taxon>
        <taxon>Alphaproteobacteria</taxon>
        <taxon>Hyphomicrobiales</taxon>
        <taxon>Xanthobacteraceae</taxon>
        <taxon>Pseudolabrys</taxon>
    </lineage>
</organism>
<keyword evidence="2" id="KW-1133">Transmembrane helix</keyword>
<evidence type="ECO:0000256" key="1">
    <source>
        <dbReference type="SAM" id="MobiDB-lite"/>
    </source>
</evidence>
<accession>A0A345ZUP2</accession>
<feature type="transmembrane region" description="Helical" evidence="2">
    <location>
        <begin position="6"/>
        <end position="32"/>
    </location>
</feature>
<gene>
    <name evidence="3" type="ORF">DW352_09025</name>
</gene>
<reference evidence="3 4" key="1">
    <citation type="submission" date="2018-07" db="EMBL/GenBank/DDBJ databases">
        <authorList>
            <person name="Quirk P.G."/>
            <person name="Krulwich T.A."/>
        </authorList>
    </citation>
    <scope>NUCLEOTIDE SEQUENCE [LARGE SCALE GENOMIC DNA]</scope>
    <source>
        <strain evidence="3 4">CC-BB4</strain>
    </source>
</reference>
<evidence type="ECO:0000256" key="2">
    <source>
        <dbReference type="SAM" id="Phobius"/>
    </source>
</evidence>
<name>A0A345ZUP2_9HYPH</name>
<keyword evidence="2" id="KW-0472">Membrane</keyword>
<dbReference type="EMBL" id="CP031417">
    <property type="protein sequence ID" value="AXK80639.1"/>
    <property type="molecule type" value="Genomic_DNA"/>
</dbReference>
<sequence>MSFIYTALAFAEILALFGSFIALVIFVARAIIRAIVEPKEPPPKPEDLRHLKRAGQSGFY</sequence>
<keyword evidence="2" id="KW-0812">Transmembrane</keyword>
<dbReference type="KEGG" id="ptaw:DW352_09025"/>
<evidence type="ECO:0000313" key="3">
    <source>
        <dbReference type="EMBL" id="AXK80639.1"/>
    </source>
</evidence>
<keyword evidence="4" id="KW-1185">Reference proteome</keyword>
<feature type="compositionally biased region" description="Basic and acidic residues" evidence="1">
    <location>
        <begin position="39"/>
        <end position="49"/>
    </location>
</feature>
<proteinExistence type="predicted"/>
<dbReference type="Proteomes" id="UP000254889">
    <property type="component" value="Chromosome"/>
</dbReference>
<dbReference type="RefSeq" id="WP_115690489.1">
    <property type="nucleotide sequence ID" value="NZ_CP031417.1"/>
</dbReference>
<protein>
    <recommendedName>
        <fullName evidence="5">Cellulose biosynthesis protein BcsF</fullName>
    </recommendedName>
</protein>
<feature type="region of interest" description="Disordered" evidence="1">
    <location>
        <begin position="39"/>
        <end position="60"/>
    </location>
</feature>
<evidence type="ECO:0008006" key="5">
    <source>
        <dbReference type="Google" id="ProtNLM"/>
    </source>
</evidence>
<dbReference type="AlphaFoldDB" id="A0A345ZUP2"/>
<evidence type="ECO:0000313" key="4">
    <source>
        <dbReference type="Proteomes" id="UP000254889"/>
    </source>
</evidence>